<dbReference type="PROSITE" id="PS00678">
    <property type="entry name" value="WD_REPEATS_1"/>
    <property type="match status" value="1"/>
</dbReference>
<dbReference type="SMART" id="SM00320">
    <property type="entry name" value="WD40"/>
    <property type="match status" value="5"/>
</dbReference>
<evidence type="ECO:0000313" key="5">
    <source>
        <dbReference type="Proteomes" id="UP000078546"/>
    </source>
</evidence>
<dbReference type="InterPro" id="IPR019775">
    <property type="entry name" value="WD40_repeat_CS"/>
</dbReference>
<name>A0A1A8W1L9_PLAOA</name>
<dbReference type="Proteomes" id="UP000078560">
    <property type="component" value="Unassembled WGS sequence"/>
</dbReference>
<dbReference type="PANTHER" id="PTHR44090">
    <property type="entry name" value="WD REPEAT-CONTAINING PROTEIN 61"/>
    <property type="match status" value="1"/>
</dbReference>
<keyword evidence="1" id="KW-0853">WD repeat</keyword>
<organism evidence="3 6">
    <name type="scientific">Plasmodium ovale curtisi</name>
    <dbReference type="NCBI Taxonomy" id="864141"/>
    <lineage>
        <taxon>Eukaryota</taxon>
        <taxon>Sar</taxon>
        <taxon>Alveolata</taxon>
        <taxon>Apicomplexa</taxon>
        <taxon>Aconoidasida</taxon>
        <taxon>Haemosporida</taxon>
        <taxon>Plasmodiidae</taxon>
        <taxon>Plasmodium</taxon>
        <taxon>Plasmodium (Plasmodium)</taxon>
    </lineage>
</organism>
<evidence type="ECO:0000313" key="3">
    <source>
        <dbReference type="EMBL" id="SBS86790.1"/>
    </source>
</evidence>
<reference evidence="5 6" key="1">
    <citation type="submission" date="2016-05" db="EMBL/GenBank/DDBJ databases">
        <authorList>
            <person name="Naeem Raeece"/>
        </authorList>
    </citation>
    <scope>NUCLEOTIDE SEQUENCE [LARGE SCALE GENOMIC DNA]</scope>
</reference>
<dbReference type="AlphaFoldDB" id="A0A1A8W1L9"/>
<dbReference type="InterPro" id="IPR015943">
    <property type="entry name" value="WD40/YVTN_repeat-like_dom_sf"/>
</dbReference>
<dbReference type="InterPro" id="IPR051510">
    <property type="entry name" value="SKI8"/>
</dbReference>
<proteinExistence type="predicted"/>
<reference evidence="3" key="2">
    <citation type="submission" date="2016-05" db="EMBL/GenBank/DDBJ databases">
        <authorList>
            <person name="Lavstsen T."/>
            <person name="Jespersen J.S."/>
        </authorList>
    </citation>
    <scope>NUCLEOTIDE SEQUENCE [LARGE SCALE GENOMIC DNA]</scope>
</reference>
<protein>
    <submittedName>
        <fullName evidence="3">WD domain G-beta repeat domain containing protein</fullName>
    </submittedName>
</protein>
<dbReference type="Gene3D" id="2.130.10.10">
    <property type="entry name" value="YVTN repeat-like/Quinoprotein amine dehydrogenase"/>
    <property type="match status" value="2"/>
</dbReference>
<evidence type="ECO:0000256" key="1">
    <source>
        <dbReference type="ARBA" id="ARBA00022574"/>
    </source>
</evidence>
<accession>A0A1A8W1L9</accession>
<dbReference type="GO" id="GO:0016593">
    <property type="term" value="C:Cdc73/Paf1 complex"/>
    <property type="evidence" value="ECO:0007669"/>
    <property type="project" value="TreeGrafter"/>
</dbReference>
<dbReference type="Proteomes" id="UP000078546">
    <property type="component" value="Unassembled WGS sequence"/>
</dbReference>
<evidence type="ECO:0000313" key="4">
    <source>
        <dbReference type="EMBL" id="SBS97183.1"/>
    </source>
</evidence>
<dbReference type="PANTHER" id="PTHR44090:SF1">
    <property type="entry name" value="SUPERKILLER COMPLEX PROTEIN 8"/>
    <property type="match status" value="1"/>
</dbReference>
<dbReference type="EMBL" id="FLQU01000525">
    <property type="protein sequence ID" value="SBS86790.1"/>
    <property type="molecule type" value="Genomic_DNA"/>
</dbReference>
<gene>
    <name evidence="4" type="ORF">POVCU1_036170</name>
    <name evidence="3" type="ORF">POVCU2_0039160</name>
</gene>
<evidence type="ECO:0000313" key="6">
    <source>
        <dbReference type="Proteomes" id="UP000078560"/>
    </source>
</evidence>
<keyword evidence="2" id="KW-0677">Repeat</keyword>
<dbReference type="Pfam" id="PF00400">
    <property type="entry name" value="WD40"/>
    <property type="match status" value="3"/>
</dbReference>
<sequence>MNDSDTKKFRNISEKIRGKYIPVIKFGGTNKYINNNYKNDYGIATKRDGNKKRNTRSHDTNNVSFTGDDFNSSSTNIYYDNKYGINRVCFSPQGKYVAGCGSNGIIYVYDLYENKLVTKICTKMNSINDLTISDNDKYIYACGDDRIIEVFDICQDKKICNEDYTKYVDVSIPSIIKNKNNAIDKTLHTNDSKQGQSNNIVKKNILDNVYIPRHKIKHKDFRNNKVVYVPIYSYNDLINYDINMIDLNCVKLKKMNRIINKSIFLIKDSHEYSTSCLAIPNISSFLIYSGGGDGLLKIWDVRMNMFTLSKKGYHKSMTDAVFLDNKNPYASICSHEDILTSINFDNTIDHEDSSKWRRKRKESRKKEKKVMHKMKICNKESFHTKHISQRGEEKCNDFDTESLDEGKDNIFYNEDYSSSSFSSNYSSVSYSSLTFDLTKNKFNNILMTSGYDGYIRLYDINNNIIKSFYDEEKSITHCMFSSNNKYIISTNKSKCAKIFDFIYVNNKKNTKNMMTYLTNYKSYCLNNSKRNGLGGPEEKDCNDGKLCEDNFLTDIYNDDSFQPCNIKNIYEDEDLQNSIRIVNELNKKITNDEKKMGNSNICVNEKIADSDCTHSNSDSSAYDENAIKTNTFYEHVNKKLEPTWSLFVDNSKYMNLIPYEDIHQSLKRNHEYLKMYYTKLNGNNDKNNFDNNDVESKRKQLSIDENEHMLYHELSDIIYSDADIPKFYSCIAGDKCIIPAIDTYAHVYDIYTGFHVNTINNLYLPNYNVDNSYFHFHDLNSPILKRKHLSFLTSVHTYPKNQNIIATSNGYPDGSIVLWVFTPF</sequence>
<evidence type="ECO:0000256" key="2">
    <source>
        <dbReference type="ARBA" id="ARBA00022737"/>
    </source>
</evidence>
<dbReference type="SUPFAM" id="SSF101908">
    <property type="entry name" value="Putative isomerase YbhE"/>
    <property type="match status" value="1"/>
</dbReference>
<dbReference type="EMBL" id="FLQV01000667">
    <property type="protein sequence ID" value="SBS97183.1"/>
    <property type="molecule type" value="Genomic_DNA"/>
</dbReference>
<dbReference type="InterPro" id="IPR001680">
    <property type="entry name" value="WD40_rpt"/>
</dbReference>